<accession>A0A8B6BUV2</accession>
<evidence type="ECO:0000313" key="1">
    <source>
        <dbReference type="EMBL" id="VDH95441.1"/>
    </source>
</evidence>
<evidence type="ECO:0000313" key="2">
    <source>
        <dbReference type="Proteomes" id="UP000596742"/>
    </source>
</evidence>
<comment type="caution">
    <text evidence="1">The sequence shown here is derived from an EMBL/GenBank/DDBJ whole genome shotgun (WGS) entry which is preliminary data.</text>
</comment>
<organism evidence="1 2">
    <name type="scientific">Mytilus galloprovincialis</name>
    <name type="common">Mediterranean mussel</name>
    <dbReference type="NCBI Taxonomy" id="29158"/>
    <lineage>
        <taxon>Eukaryota</taxon>
        <taxon>Metazoa</taxon>
        <taxon>Spiralia</taxon>
        <taxon>Lophotrochozoa</taxon>
        <taxon>Mollusca</taxon>
        <taxon>Bivalvia</taxon>
        <taxon>Autobranchia</taxon>
        <taxon>Pteriomorphia</taxon>
        <taxon>Mytilida</taxon>
        <taxon>Mytiloidea</taxon>
        <taxon>Mytilidae</taxon>
        <taxon>Mytilinae</taxon>
        <taxon>Mytilus</taxon>
    </lineage>
</organism>
<dbReference type="OrthoDB" id="6150497at2759"/>
<sequence>MLNATILKHLQRYNSTTATLMERDLYVDNILTSLQNEDEANTYYKEARTMMKEAGFNLRSWTSNSENIRTLAKTENVLDKDINTKVLGMLMEECSHSFPRSIG</sequence>
<dbReference type="EMBL" id="UYJE01000690">
    <property type="protein sequence ID" value="VDH95441.1"/>
    <property type="molecule type" value="Genomic_DNA"/>
</dbReference>
<proteinExistence type="predicted"/>
<dbReference type="Proteomes" id="UP000596742">
    <property type="component" value="Unassembled WGS sequence"/>
</dbReference>
<gene>
    <name evidence="1" type="ORF">MGAL_10B011651</name>
</gene>
<name>A0A8B6BUV2_MYTGA</name>
<protein>
    <submittedName>
        <fullName evidence="1">Uncharacterized protein</fullName>
    </submittedName>
</protein>
<reference evidence="1" key="1">
    <citation type="submission" date="2018-11" db="EMBL/GenBank/DDBJ databases">
        <authorList>
            <person name="Alioto T."/>
            <person name="Alioto T."/>
        </authorList>
    </citation>
    <scope>NUCLEOTIDE SEQUENCE</scope>
</reference>
<dbReference type="AlphaFoldDB" id="A0A8B6BUV2"/>
<keyword evidence="2" id="KW-1185">Reference proteome</keyword>